<proteinExistence type="predicted"/>
<dbReference type="EMBL" id="MN740464">
    <property type="protein sequence ID" value="QHU27884.1"/>
    <property type="molecule type" value="Genomic_DNA"/>
</dbReference>
<sequence length="149" mass="17753">MINFFIFIYNLLMTAFEAVEQKLFFQIDTIAERNFDSIVKQTRNIIANKLDIDPKNRIRLEVYDNQVKMCKLERLIFTTFNSKNKNRLILTKLKDKYTELSRSMLEIYEKAVKNEKITENEYILYARQLKDGHTSFGKICEIGVKFCKT</sequence>
<accession>A0A6C0LEA0</accession>
<reference evidence="1" key="1">
    <citation type="journal article" date="2020" name="Nature">
        <title>Giant virus diversity and host interactions through global metagenomics.</title>
        <authorList>
            <person name="Schulz F."/>
            <person name="Roux S."/>
            <person name="Paez-Espino D."/>
            <person name="Jungbluth S."/>
            <person name="Walsh D.A."/>
            <person name="Denef V.J."/>
            <person name="McMahon K.D."/>
            <person name="Konstantinidis K.T."/>
            <person name="Eloe-Fadrosh E.A."/>
            <person name="Kyrpides N.C."/>
            <person name="Woyke T."/>
        </authorList>
    </citation>
    <scope>NUCLEOTIDE SEQUENCE</scope>
    <source>
        <strain evidence="1">GVMAG-M-3300027769-26</strain>
    </source>
</reference>
<organism evidence="1">
    <name type="scientific">viral metagenome</name>
    <dbReference type="NCBI Taxonomy" id="1070528"/>
    <lineage>
        <taxon>unclassified sequences</taxon>
        <taxon>metagenomes</taxon>
        <taxon>organismal metagenomes</taxon>
    </lineage>
</organism>
<dbReference type="AlphaFoldDB" id="A0A6C0LEA0"/>
<name>A0A6C0LEA0_9ZZZZ</name>
<protein>
    <submittedName>
        <fullName evidence="1">Uncharacterized protein</fullName>
    </submittedName>
</protein>
<evidence type="ECO:0000313" key="1">
    <source>
        <dbReference type="EMBL" id="QHU27884.1"/>
    </source>
</evidence>